<feature type="binding site" evidence="5">
    <location>
        <begin position="106"/>
        <end position="108"/>
    </location>
    <ligand>
        <name>substrate</name>
    </ligand>
</feature>
<dbReference type="PANTHER" id="PTHR11444">
    <property type="entry name" value="ASPARTATEAMMONIA/ARGININOSUCCINATE/ADENYLOSUCCINATE LYASE"/>
    <property type="match status" value="1"/>
</dbReference>
<evidence type="ECO:0000256" key="1">
    <source>
        <dbReference type="ARBA" id="ARBA00009084"/>
    </source>
</evidence>
<dbReference type="CDD" id="cd01362">
    <property type="entry name" value="Fumarase_classII"/>
    <property type="match status" value="1"/>
</dbReference>
<dbReference type="GO" id="GO:0004333">
    <property type="term" value="F:fumarate hydratase activity"/>
    <property type="evidence" value="ECO:0007669"/>
    <property type="project" value="UniProtKB-UniRule"/>
</dbReference>
<dbReference type="Pfam" id="PF00206">
    <property type="entry name" value="Lyase_1"/>
    <property type="match status" value="1"/>
</dbReference>
<sequence>MSEFRTERDSMGEVQVPARAYYSAQTQRAVENFPISGWPLHADLIHAMGLVKLACATANHQLGKLTGSGKNPLTESQVEALLEAAREVAEGKLDDQFPIDVFQTGSGTSSNMNCNEVISNRAIEITGEDRFTAAKPIHPNDHVNMGQSTNDTFPTAIHVAVGRSISENLIPALRRFAVVLARKGQEWDRIIKIGRTHLADATPLRLGQEFGGFARQIELSVGRAEQAIKAILELPVGGTAVGSGINTHPEFGHRVAQVLAGETGIPFVEAENHFEANAQRDGLVECHGQLRAVASTLFNVANNIRWLGSGPRCGFYEVKIPDLQPGSSIMPGKVNPVMCESMLQVAARVMGNDGCLAMSGAAGGNFQLNIMMPVMGQTTLESVMLLANVTNAFVDRCAEGLEANEEACNAAVEQSLSMVTSLNPHIGYEKAAQLAKEAFKTGKTIRELCTEQNVLPPDVLEEALDPFSMTEPQA</sequence>
<dbReference type="FunFam" id="1.10.40.30:FF:000002">
    <property type="entry name" value="Fumarate hydratase class II"/>
    <property type="match status" value="1"/>
</dbReference>
<comment type="catalytic activity">
    <reaction evidence="5">
        <text>(S)-malate = fumarate + H2O</text>
        <dbReference type="Rhea" id="RHEA:12460"/>
        <dbReference type="ChEBI" id="CHEBI:15377"/>
        <dbReference type="ChEBI" id="CHEBI:15589"/>
        <dbReference type="ChEBI" id="CHEBI:29806"/>
        <dbReference type="EC" id="4.2.1.2"/>
    </reaction>
</comment>
<dbReference type="FunFam" id="1.10.275.10:FF:000001">
    <property type="entry name" value="Fumarate hydratase, mitochondrial"/>
    <property type="match status" value="1"/>
</dbReference>
<dbReference type="PROSITE" id="PS00163">
    <property type="entry name" value="FUMARATE_LYASES"/>
    <property type="match status" value="1"/>
</dbReference>
<evidence type="ECO:0000256" key="3">
    <source>
        <dbReference type="ARBA" id="ARBA00022532"/>
    </source>
</evidence>
<dbReference type="UniPathway" id="UPA00223">
    <property type="reaction ID" value="UER01007"/>
</dbReference>
<evidence type="ECO:0000259" key="6">
    <source>
        <dbReference type="Pfam" id="PF00206"/>
    </source>
</evidence>
<keyword evidence="2 5" id="KW-0963">Cytoplasm</keyword>
<dbReference type="Proteomes" id="UP000320496">
    <property type="component" value="Chromosome"/>
</dbReference>
<feature type="binding site" evidence="5">
    <location>
        <begin position="148"/>
        <end position="150"/>
    </location>
    <ligand>
        <name>substrate</name>
    </ligand>
</feature>
<comment type="subunit">
    <text evidence="5">Homotetramer.</text>
</comment>
<comment type="subcellular location">
    <subcellularLocation>
        <location evidence="5">Cytoplasm</location>
    </subcellularLocation>
</comment>
<dbReference type="EC" id="4.2.1.2" evidence="5"/>
<dbReference type="PANTHER" id="PTHR11444:SF22">
    <property type="entry name" value="FUMARATE HYDRATASE CLASS II"/>
    <property type="match status" value="1"/>
</dbReference>
<feature type="site" description="Important for catalytic activity" evidence="5">
    <location>
        <position position="340"/>
    </location>
</feature>
<evidence type="ECO:0000259" key="7">
    <source>
        <dbReference type="Pfam" id="PF10415"/>
    </source>
</evidence>
<feature type="binding site" evidence="5">
    <location>
        <position position="328"/>
    </location>
    <ligand>
        <name>substrate</name>
    </ligand>
</feature>
<dbReference type="FunFam" id="1.20.200.10:FF:000001">
    <property type="entry name" value="Fumarate hydratase, mitochondrial"/>
    <property type="match status" value="1"/>
</dbReference>
<dbReference type="AlphaFoldDB" id="A0A517Z2H3"/>
<organism evidence="8 9">
    <name type="scientific">Maioricimonas rarisocia</name>
    <dbReference type="NCBI Taxonomy" id="2528026"/>
    <lineage>
        <taxon>Bacteria</taxon>
        <taxon>Pseudomonadati</taxon>
        <taxon>Planctomycetota</taxon>
        <taxon>Planctomycetia</taxon>
        <taxon>Planctomycetales</taxon>
        <taxon>Planctomycetaceae</taxon>
        <taxon>Maioricimonas</taxon>
    </lineage>
</organism>
<dbReference type="Gene3D" id="1.10.40.30">
    <property type="entry name" value="Fumarase/aspartase (C-terminal domain)"/>
    <property type="match status" value="1"/>
</dbReference>
<reference evidence="8 9" key="1">
    <citation type="submission" date="2019-02" db="EMBL/GenBank/DDBJ databases">
        <title>Deep-cultivation of Planctomycetes and their phenomic and genomic characterization uncovers novel biology.</title>
        <authorList>
            <person name="Wiegand S."/>
            <person name="Jogler M."/>
            <person name="Boedeker C."/>
            <person name="Pinto D."/>
            <person name="Vollmers J."/>
            <person name="Rivas-Marin E."/>
            <person name="Kohn T."/>
            <person name="Peeters S.H."/>
            <person name="Heuer A."/>
            <person name="Rast P."/>
            <person name="Oberbeckmann S."/>
            <person name="Bunk B."/>
            <person name="Jeske O."/>
            <person name="Meyerdierks A."/>
            <person name="Storesund J.E."/>
            <person name="Kallscheuer N."/>
            <person name="Luecker S."/>
            <person name="Lage O.M."/>
            <person name="Pohl T."/>
            <person name="Merkel B.J."/>
            <person name="Hornburger P."/>
            <person name="Mueller R.-W."/>
            <person name="Bruemmer F."/>
            <person name="Labrenz M."/>
            <person name="Spormann A.M."/>
            <person name="Op den Camp H."/>
            <person name="Overmann J."/>
            <person name="Amann R."/>
            <person name="Jetten M.S.M."/>
            <person name="Mascher T."/>
            <person name="Medema M.H."/>
            <person name="Devos D.P."/>
            <person name="Kaster A.-K."/>
            <person name="Ovreas L."/>
            <person name="Rohde M."/>
            <person name="Galperin M.Y."/>
            <person name="Jogler C."/>
        </authorList>
    </citation>
    <scope>NUCLEOTIDE SEQUENCE [LARGE SCALE GENOMIC DNA]</scope>
    <source>
        <strain evidence="8 9">Mal4</strain>
    </source>
</reference>
<dbReference type="RefSeq" id="WP_145367302.1">
    <property type="nucleotide sequence ID" value="NZ_CP036275.1"/>
</dbReference>
<dbReference type="GO" id="GO:0005737">
    <property type="term" value="C:cytoplasm"/>
    <property type="evidence" value="ECO:0007669"/>
    <property type="project" value="UniProtKB-SubCell"/>
</dbReference>
<evidence type="ECO:0000313" key="9">
    <source>
        <dbReference type="Proteomes" id="UP000320496"/>
    </source>
</evidence>
<feature type="binding site" evidence="5">
    <location>
        <position position="196"/>
    </location>
    <ligand>
        <name>substrate</name>
    </ligand>
</feature>
<evidence type="ECO:0000256" key="4">
    <source>
        <dbReference type="ARBA" id="ARBA00023239"/>
    </source>
</evidence>
<keyword evidence="9" id="KW-1185">Reference proteome</keyword>
<feature type="active site" evidence="5">
    <location>
        <position position="327"/>
    </location>
</feature>
<dbReference type="PRINTS" id="PR00149">
    <property type="entry name" value="FUMRATELYASE"/>
</dbReference>
<dbReference type="OrthoDB" id="9802809at2"/>
<dbReference type="GO" id="GO:0006099">
    <property type="term" value="P:tricarboxylic acid cycle"/>
    <property type="evidence" value="ECO:0007669"/>
    <property type="project" value="UniProtKB-UniRule"/>
</dbReference>
<comment type="function">
    <text evidence="5">Involved in the TCA cycle. Catalyzes the stereospecific interconversion of fumarate to L-malate.</text>
</comment>
<dbReference type="Gene3D" id="1.10.275.10">
    <property type="entry name" value="Fumarase/aspartase (N-terminal domain)"/>
    <property type="match status" value="1"/>
</dbReference>
<keyword evidence="3 5" id="KW-0816">Tricarboxylic acid cycle</keyword>
<feature type="domain" description="Fumarate lyase N-terminal" evidence="6">
    <location>
        <begin position="12"/>
        <end position="351"/>
    </location>
</feature>
<dbReference type="EMBL" id="CP036275">
    <property type="protein sequence ID" value="QDU36665.1"/>
    <property type="molecule type" value="Genomic_DNA"/>
</dbReference>
<accession>A0A517Z2H3</accession>
<evidence type="ECO:0000256" key="5">
    <source>
        <dbReference type="HAMAP-Rule" id="MF_00743"/>
    </source>
</evidence>
<feature type="domain" description="Fumarase C C-terminal" evidence="7">
    <location>
        <begin position="418"/>
        <end position="471"/>
    </location>
</feature>
<dbReference type="HAMAP" id="MF_00743">
    <property type="entry name" value="FumaraseC"/>
    <property type="match status" value="1"/>
</dbReference>
<dbReference type="NCBIfam" id="NF008909">
    <property type="entry name" value="PRK12273.1"/>
    <property type="match status" value="1"/>
</dbReference>
<proteinExistence type="inferred from homology"/>
<dbReference type="Pfam" id="PF10415">
    <property type="entry name" value="FumaraseC_C"/>
    <property type="match status" value="1"/>
</dbReference>
<dbReference type="InterPro" id="IPR000362">
    <property type="entry name" value="Fumarate_lyase_fam"/>
</dbReference>
<gene>
    <name evidence="5 8" type="primary">fumC</name>
    <name evidence="8" type="ORF">Mal4_09530</name>
</gene>
<feature type="active site" description="Proton donor/acceptor" evidence="5">
    <location>
        <position position="197"/>
    </location>
</feature>
<keyword evidence="4 5" id="KW-0456">Lyase</keyword>
<feature type="binding site" evidence="5">
    <location>
        <begin position="333"/>
        <end position="335"/>
    </location>
    <ligand>
        <name>substrate</name>
    </ligand>
</feature>
<dbReference type="SUPFAM" id="SSF48557">
    <property type="entry name" value="L-aspartase-like"/>
    <property type="match status" value="1"/>
</dbReference>
<comment type="pathway">
    <text evidence="5">Carbohydrate metabolism; tricarboxylic acid cycle; (S)-malate from fumarate: step 1/1.</text>
</comment>
<name>A0A517Z2H3_9PLAN</name>
<dbReference type="InterPro" id="IPR022761">
    <property type="entry name" value="Fumarate_lyase_N"/>
</dbReference>
<dbReference type="GO" id="GO:0006106">
    <property type="term" value="P:fumarate metabolic process"/>
    <property type="evidence" value="ECO:0007669"/>
    <property type="project" value="InterPro"/>
</dbReference>
<dbReference type="KEGG" id="mri:Mal4_09530"/>
<dbReference type="InterPro" id="IPR024083">
    <property type="entry name" value="Fumarase/histidase_N"/>
</dbReference>
<protein>
    <recommendedName>
        <fullName evidence="5">Fumarate hydratase class II</fullName>
        <shortName evidence="5">Fumarase C</shortName>
        <ecNumber evidence="5">4.2.1.2</ecNumber>
    </recommendedName>
    <alternativeName>
        <fullName evidence="5">Aerobic fumarase</fullName>
    </alternativeName>
    <alternativeName>
        <fullName evidence="5">Iron-independent fumarase</fullName>
    </alternativeName>
</protein>
<dbReference type="InterPro" id="IPR008948">
    <property type="entry name" value="L-Aspartase-like"/>
</dbReference>
<dbReference type="InterPro" id="IPR018951">
    <property type="entry name" value="Fumarase_C_C"/>
</dbReference>
<dbReference type="InterPro" id="IPR005677">
    <property type="entry name" value="Fum_hydII"/>
</dbReference>
<dbReference type="InterPro" id="IPR020557">
    <property type="entry name" value="Fumarate_lyase_CS"/>
</dbReference>
<evidence type="ECO:0000256" key="2">
    <source>
        <dbReference type="ARBA" id="ARBA00022490"/>
    </source>
</evidence>
<evidence type="ECO:0000313" key="8">
    <source>
        <dbReference type="EMBL" id="QDU36665.1"/>
    </source>
</evidence>
<feature type="binding site" description="in site B" evidence="5">
    <location>
        <begin position="138"/>
        <end position="141"/>
    </location>
    <ligand>
        <name>substrate</name>
    </ligand>
</feature>
<comment type="miscellaneous">
    <text evidence="5">There are 2 substrate-binding sites: the catalytic A site, and the non-catalytic B site that may play a role in the transfer of substrate or product between the active site and the solvent. Alternatively, the B site may bind allosteric effectors.</text>
</comment>
<dbReference type="Gene3D" id="1.20.200.10">
    <property type="entry name" value="Fumarase/aspartase (Central domain)"/>
    <property type="match status" value="1"/>
</dbReference>
<comment type="similarity">
    <text evidence="1 5">Belongs to the class-II fumarase/aspartase family. Fumarase subfamily.</text>
</comment>